<dbReference type="Gene3D" id="3.40.50.300">
    <property type="entry name" value="P-loop containing nucleotide triphosphate hydrolases"/>
    <property type="match status" value="1"/>
</dbReference>
<dbReference type="Proteomes" id="UP000276603">
    <property type="component" value="Unassembled WGS sequence"/>
</dbReference>
<dbReference type="GO" id="GO:0016887">
    <property type="term" value="F:ATP hydrolysis activity"/>
    <property type="evidence" value="ECO:0007669"/>
    <property type="project" value="InterPro"/>
</dbReference>
<dbReference type="SUPFAM" id="SSF52540">
    <property type="entry name" value="P-loop containing nucleoside triphosphate hydrolases"/>
    <property type="match status" value="1"/>
</dbReference>
<dbReference type="InterPro" id="IPR017871">
    <property type="entry name" value="ABC_transporter-like_CS"/>
</dbReference>
<keyword evidence="8" id="KW-1185">Reference proteome</keyword>
<evidence type="ECO:0000313" key="8">
    <source>
        <dbReference type="Proteomes" id="UP000276603"/>
    </source>
</evidence>
<dbReference type="PANTHER" id="PTHR42798">
    <property type="entry name" value="LIPOPROTEIN-RELEASING SYSTEM ATP-BINDING PROTEIN LOLD"/>
    <property type="match status" value="1"/>
</dbReference>
<dbReference type="AlphaFoldDB" id="A0A3B0CDH7"/>
<dbReference type="Pfam" id="PF00005">
    <property type="entry name" value="ABC_tran"/>
    <property type="match status" value="1"/>
</dbReference>
<evidence type="ECO:0000256" key="4">
    <source>
        <dbReference type="ARBA" id="ARBA00022967"/>
    </source>
</evidence>
<protein>
    <submittedName>
        <fullName evidence="7">ABC transporter ATP-binding protein</fullName>
    </submittedName>
</protein>
<dbReference type="InterPro" id="IPR017911">
    <property type="entry name" value="MacB-like_ATP-bd"/>
</dbReference>
<evidence type="ECO:0000256" key="2">
    <source>
        <dbReference type="ARBA" id="ARBA00022741"/>
    </source>
</evidence>
<evidence type="ECO:0000313" key="7">
    <source>
        <dbReference type="EMBL" id="RKN80956.1"/>
    </source>
</evidence>
<keyword evidence="3 7" id="KW-0067">ATP-binding</keyword>
<name>A0A3B0CDH7_9FLAO</name>
<dbReference type="PANTHER" id="PTHR42798:SF7">
    <property type="entry name" value="ALPHA-D-RIBOSE 1-METHYLPHOSPHONATE 5-TRIPHOSPHATE SYNTHASE SUBUNIT PHNL"/>
    <property type="match status" value="1"/>
</dbReference>
<dbReference type="PROSITE" id="PS50893">
    <property type="entry name" value="ABC_TRANSPORTER_2"/>
    <property type="match status" value="1"/>
</dbReference>
<proteinExistence type="inferred from homology"/>
<dbReference type="RefSeq" id="WP_120711112.1">
    <property type="nucleotide sequence ID" value="NZ_RBCJ01000002.1"/>
</dbReference>
<dbReference type="EMBL" id="RBCJ01000002">
    <property type="protein sequence ID" value="RKN80956.1"/>
    <property type="molecule type" value="Genomic_DNA"/>
</dbReference>
<evidence type="ECO:0000256" key="5">
    <source>
        <dbReference type="ARBA" id="ARBA00038388"/>
    </source>
</evidence>
<comment type="caution">
    <text evidence="7">The sequence shown here is derived from an EMBL/GenBank/DDBJ whole genome shotgun (WGS) entry which is preliminary data.</text>
</comment>
<accession>A0A3B0CDH7</accession>
<dbReference type="OrthoDB" id="9802264at2"/>
<dbReference type="InterPro" id="IPR027417">
    <property type="entry name" value="P-loop_NTPase"/>
</dbReference>
<comment type="similarity">
    <text evidence="5">Belongs to the ABC transporter superfamily. Macrolide exporter (TC 3.A.1.122) family.</text>
</comment>
<reference evidence="7 8" key="1">
    <citation type="submission" date="2018-10" db="EMBL/GenBank/DDBJ databases">
        <title>Ulvibacterium marinum gen. nov., sp. nov., a novel marine bacterium of the family Flavobacteriaceae, isolated from a culture of the green alga Ulva prolifera.</title>
        <authorList>
            <person name="Zhang Z."/>
        </authorList>
    </citation>
    <scope>NUCLEOTIDE SEQUENCE [LARGE SCALE GENOMIC DNA]</scope>
    <source>
        <strain evidence="7 8">CCMM003</strain>
    </source>
</reference>
<organism evidence="7 8">
    <name type="scientific">Ulvibacterium marinum</name>
    <dbReference type="NCBI Taxonomy" id="2419782"/>
    <lineage>
        <taxon>Bacteria</taxon>
        <taxon>Pseudomonadati</taxon>
        <taxon>Bacteroidota</taxon>
        <taxon>Flavobacteriia</taxon>
        <taxon>Flavobacteriales</taxon>
        <taxon>Flavobacteriaceae</taxon>
        <taxon>Ulvibacterium</taxon>
    </lineage>
</organism>
<keyword evidence="2" id="KW-0547">Nucleotide-binding</keyword>
<evidence type="ECO:0000256" key="1">
    <source>
        <dbReference type="ARBA" id="ARBA00022448"/>
    </source>
</evidence>
<dbReference type="SMART" id="SM00382">
    <property type="entry name" value="AAA"/>
    <property type="match status" value="1"/>
</dbReference>
<dbReference type="GO" id="GO:0005524">
    <property type="term" value="F:ATP binding"/>
    <property type="evidence" value="ECO:0007669"/>
    <property type="project" value="UniProtKB-KW"/>
</dbReference>
<gene>
    <name evidence="7" type="ORF">D7Z94_08355</name>
</gene>
<dbReference type="GO" id="GO:0022857">
    <property type="term" value="F:transmembrane transporter activity"/>
    <property type="evidence" value="ECO:0007669"/>
    <property type="project" value="UniProtKB-ARBA"/>
</dbReference>
<dbReference type="PROSITE" id="PS00211">
    <property type="entry name" value="ABC_TRANSPORTER_1"/>
    <property type="match status" value="1"/>
</dbReference>
<keyword evidence="4" id="KW-1278">Translocase</keyword>
<keyword evidence="1" id="KW-0813">Transport</keyword>
<feature type="domain" description="ABC transporter" evidence="6">
    <location>
        <begin position="2"/>
        <end position="228"/>
    </location>
</feature>
<evidence type="ECO:0000259" key="6">
    <source>
        <dbReference type="PROSITE" id="PS50893"/>
    </source>
</evidence>
<dbReference type="InterPro" id="IPR003593">
    <property type="entry name" value="AAA+_ATPase"/>
</dbReference>
<dbReference type="InterPro" id="IPR003439">
    <property type="entry name" value="ABC_transporter-like_ATP-bd"/>
</dbReference>
<dbReference type="FunFam" id="3.40.50.300:FF:000032">
    <property type="entry name" value="Export ABC transporter ATP-binding protein"/>
    <property type="match status" value="1"/>
</dbReference>
<evidence type="ECO:0000256" key="3">
    <source>
        <dbReference type="ARBA" id="ARBA00022840"/>
    </source>
</evidence>
<sequence>MIKAVQIQKSYGKLQVLKGVDISIHKGEIVSIVGASGAGKTTLLQILGTLDEQSNKKDSELLINGVDTTNLSDKELAKFRNEHIGFIFQFHQLLPEFTAIENVCIPAFIKNTPKATAEKKAKELLDFLGLSDRYHHKPNELSGGEQQRVAVARALVNDPSIIFADEPSGNLDSESADNLHKLFFELRDKFGQTFVIVTHNKELADMADRKLTMVDGRITDSQKAVLSE</sequence>
<dbReference type="GO" id="GO:0098796">
    <property type="term" value="C:membrane protein complex"/>
    <property type="evidence" value="ECO:0007669"/>
    <property type="project" value="UniProtKB-ARBA"/>
</dbReference>
<dbReference type="CDD" id="cd03255">
    <property type="entry name" value="ABC_MJ0796_LolCDE_FtsE"/>
    <property type="match status" value="1"/>
</dbReference>